<organism evidence="2 3">
    <name type="scientific">Aphis craccivora</name>
    <name type="common">Cowpea aphid</name>
    <dbReference type="NCBI Taxonomy" id="307492"/>
    <lineage>
        <taxon>Eukaryota</taxon>
        <taxon>Metazoa</taxon>
        <taxon>Ecdysozoa</taxon>
        <taxon>Arthropoda</taxon>
        <taxon>Hexapoda</taxon>
        <taxon>Insecta</taxon>
        <taxon>Pterygota</taxon>
        <taxon>Neoptera</taxon>
        <taxon>Paraneoptera</taxon>
        <taxon>Hemiptera</taxon>
        <taxon>Sternorrhyncha</taxon>
        <taxon>Aphidomorpha</taxon>
        <taxon>Aphidoidea</taxon>
        <taxon>Aphididae</taxon>
        <taxon>Aphidini</taxon>
        <taxon>Aphis</taxon>
        <taxon>Aphis</taxon>
    </lineage>
</organism>
<feature type="non-terminal residue" evidence="2">
    <location>
        <position position="1"/>
    </location>
</feature>
<dbReference type="AlphaFoldDB" id="A0A6G0VN53"/>
<feature type="region of interest" description="Disordered" evidence="1">
    <location>
        <begin position="129"/>
        <end position="150"/>
    </location>
</feature>
<dbReference type="OrthoDB" id="6628395at2759"/>
<keyword evidence="3" id="KW-1185">Reference proteome</keyword>
<reference evidence="2 3" key="1">
    <citation type="submission" date="2019-08" db="EMBL/GenBank/DDBJ databases">
        <title>Whole genome of Aphis craccivora.</title>
        <authorList>
            <person name="Voronova N.V."/>
            <person name="Shulinski R.S."/>
            <person name="Bandarenka Y.V."/>
            <person name="Zhorov D.G."/>
            <person name="Warner D."/>
        </authorList>
    </citation>
    <scope>NUCLEOTIDE SEQUENCE [LARGE SCALE GENOMIC DNA]</scope>
    <source>
        <strain evidence="2">180601</strain>
        <tissue evidence="2">Whole Body</tissue>
    </source>
</reference>
<evidence type="ECO:0000256" key="1">
    <source>
        <dbReference type="SAM" id="MobiDB-lite"/>
    </source>
</evidence>
<proteinExistence type="predicted"/>
<dbReference type="Pfam" id="PF24664">
    <property type="entry name" value="Monjiviricetes_fusion"/>
    <property type="match status" value="1"/>
</dbReference>
<dbReference type="Proteomes" id="UP000478052">
    <property type="component" value="Unassembled WGS sequence"/>
</dbReference>
<evidence type="ECO:0000313" key="3">
    <source>
        <dbReference type="Proteomes" id="UP000478052"/>
    </source>
</evidence>
<gene>
    <name evidence="2" type="ORF">FWK35_00034974</name>
</gene>
<dbReference type="EMBL" id="VUJU01014893">
    <property type="protein sequence ID" value="KAF0699167.1"/>
    <property type="molecule type" value="Genomic_DNA"/>
</dbReference>
<name>A0A6G0VN53_APHCR</name>
<feature type="compositionally biased region" description="Polar residues" evidence="1">
    <location>
        <begin position="129"/>
        <end position="140"/>
    </location>
</feature>
<sequence length="150" mass="17514">SRNNECTTKASIIPSRDRRYPKNIARQLLGYTYIDQGFRLKSLIDENTIGQMVENKLQKMWGCLLNTGLNISLLYQTFGWSLKMLAGIFTYLTQFIMHEQHENEFKENTNDNKTHKKDIKLQLQQHQNALVKPKNNSPISPQDIPEVKYV</sequence>
<protein>
    <submittedName>
        <fullName evidence="2">Uncharacterized protein</fullName>
    </submittedName>
</protein>
<comment type="caution">
    <text evidence="2">The sequence shown here is derived from an EMBL/GenBank/DDBJ whole genome shotgun (WGS) entry which is preliminary data.</text>
</comment>
<evidence type="ECO:0000313" key="2">
    <source>
        <dbReference type="EMBL" id="KAF0699167.1"/>
    </source>
</evidence>
<accession>A0A6G0VN53</accession>